<dbReference type="AlphaFoldDB" id="A0A4V1B0D1"/>
<reference evidence="3 4" key="1">
    <citation type="submission" date="2019-03" db="EMBL/GenBank/DDBJ databases">
        <title>Paraburkholderia sp. 7MH5, isolated from subtropical forest soil.</title>
        <authorList>
            <person name="Gao Z.-H."/>
            <person name="Qiu L.-H."/>
        </authorList>
    </citation>
    <scope>NUCLEOTIDE SEQUENCE [LARGE SCALE GENOMIC DNA]</scope>
    <source>
        <strain evidence="3 4">7MH5</strain>
    </source>
</reference>
<gene>
    <name evidence="3" type="ORF">E1956_29475</name>
</gene>
<dbReference type="EMBL" id="CP038150">
    <property type="protein sequence ID" value="QBR02353.1"/>
    <property type="molecule type" value="Genomic_DNA"/>
</dbReference>
<dbReference type="InterPro" id="IPR020556">
    <property type="entry name" value="Amidase_CS"/>
</dbReference>
<dbReference type="PROSITE" id="PS00571">
    <property type="entry name" value="AMIDASES"/>
    <property type="match status" value="1"/>
</dbReference>
<dbReference type="RefSeq" id="WP_134757881.1">
    <property type="nucleotide sequence ID" value="NZ_CP038150.1"/>
</dbReference>
<evidence type="ECO:0000313" key="3">
    <source>
        <dbReference type="EMBL" id="QBR02353.1"/>
    </source>
</evidence>
<dbReference type="EC" id="3.5.1.4" evidence="3"/>
<dbReference type="SUPFAM" id="SSF75304">
    <property type="entry name" value="Amidase signature (AS) enzymes"/>
    <property type="match status" value="1"/>
</dbReference>
<proteinExistence type="predicted"/>
<dbReference type="PANTHER" id="PTHR11895">
    <property type="entry name" value="TRANSAMIDASE"/>
    <property type="match status" value="1"/>
</dbReference>
<dbReference type="NCBIfam" id="NF005460">
    <property type="entry name" value="PRK07056.1"/>
    <property type="match status" value="1"/>
</dbReference>
<organism evidence="3 4">
    <name type="scientific">Paraburkholderia pallida</name>
    <dbReference type="NCBI Taxonomy" id="2547399"/>
    <lineage>
        <taxon>Bacteria</taxon>
        <taxon>Pseudomonadati</taxon>
        <taxon>Pseudomonadota</taxon>
        <taxon>Betaproteobacteria</taxon>
        <taxon>Burkholderiales</taxon>
        <taxon>Burkholderiaceae</taxon>
        <taxon>Paraburkholderia</taxon>
    </lineage>
</organism>
<accession>A0A4V1B0D1</accession>
<keyword evidence="4" id="KW-1185">Reference proteome</keyword>
<evidence type="ECO:0000313" key="4">
    <source>
        <dbReference type="Proteomes" id="UP000295727"/>
    </source>
</evidence>
<feature type="region of interest" description="Disordered" evidence="1">
    <location>
        <begin position="141"/>
        <end position="164"/>
    </location>
</feature>
<sequence>MTFPPAAPLEQLAAALDAGTTTSRALVETALERIAADGGNGAHAFCEVDTEGARRQADAQDALRRAGVKLSPLAGLPVSIKDLFDVAGQTTRAGSRVLADAPPASADAPAVARLRRAGAVLIGRTNMSEFAFSGLGLNPWHGTPRSPWRTDTGTPRVAGGSSSGAAASVAQGMAAAGLGSDTGGSLRIPAAFCGLTGFKPTARRIPTAGMLALSTTLDTTGAIAPSVACCALLDRVLAAQADTDAAGKAAMPHWPRATLDGARLAVLSHYVTDGMDATVGAAWDAALARLSRAGAQLVPLRLPVLDTLPAINRYGFSPIEAYAAHRARLPGQADRYDPRVLARIRHGEAASAADYLDLLAARAAAIAQARAALAGFDAFLMPTVPIVPPAIDALQADAAHFAATNALVLRNPSIVNFLDGCAVSLPCTPAGEAPVGISVAGLALADARVLGIAQAMEAALRQ</sequence>
<dbReference type="Gene3D" id="3.90.1300.10">
    <property type="entry name" value="Amidase signature (AS) domain"/>
    <property type="match status" value="1"/>
</dbReference>
<feature type="domain" description="Amidase" evidence="2">
    <location>
        <begin position="26"/>
        <end position="450"/>
    </location>
</feature>
<dbReference type="InterPro" id="IPR000120">
    <property type="entry name" value="Amidase"/>
</dbReference>
<dbReference type="PANTHER" id="PTHR11895:SF176">
    <property type="entry name" value="AMIDASE AMID-RELATED"/>
    <property type="match status" value="1"/>
</dbReference>
<dbReference type="OrthoDB" id="112488at2"/>
<keyword evidence="3" id="KW-0378">Hydrolase</keyword>
<protein>
    <submittedName>
        <fullName evidence="3">Amidase</fullName>
        <ecNumber evidence="3">3.5.1.4</ecNumber>
    </submittedName>
</protein>
<dbReference type="GO" id="GO:0004040">
    <property type="term" value="F:amidase activity"/>
    <property type="evidence" value="ECO:0007669"/>
    <property type="project" value="UniProtKB-EC"/>
</dbReference>
<evidence type="ECO:0000259" key="2">
    <source>
        <dbReference type="Pfam" id="PF01425"/>
    </source>
</evidence>
<dbReference type="InterPro" id="IPR036928">
    <property type="entry name" value="AS_sf"/>
</dbReference>
<dbReference type="InterPro" id="IPR023631">
    <property type="entry name" value="Amidase_dom"/>
</dbReference>
<name>A0A4V1B0D1_9BURK</name>
<evidence type="ECO:0000256" key="1">
    <source>
        <dbReference type="SAM" id="MobiDB-lite"/>
    </source>
</evidence>
<dbReference type="Pfam" id="PF01425">
    <property type="entry name" value="Amidase"/>
    <property type="match status" value="1"/>
</dbReference>
<dbReference type="Proteomes" id="UP000295727">
    <property type="component" value="Chromosome 3"/>
</dbReference>
<dbReference type="KEGG" id="ppai:E1956_29475"/>